<dbReference type="Proteomes" id="UP001057402">
    <property type="component" value="Chromosome 4"/>
</dbReference>
<sequence>MDTDICRWVLKFLVGHPRVSDGAVRLALSTLPLPDDDPFLTKLMVLRSIQSEVYEASISEKLLEYIEVAEEIDRNSGKSIEESMKEAYCAVAVECCVRYIHGAKLEKLGKFRESVRRIWMGRIRVMEHSAIRSELLTPKLLKWGCRLEAAVGDGNKCLNLMMINTRADAFRVVESYVANAFQKMGPSFLETIAAHIGPRWHLNPREEIDLADDKAESAGQADARVSGQEHSIPLEDGEEIGFVDRRAESDAPVSQQEQSLPLGHDEGLQIGATEASRQVEEPVEMHELHRSKRPPRYKRKAAGPSVRSMGDSAKESLCTEHDFIPSAAVSKVQAALRNSSDELQQVVEDPLPDALQVARSFGSENPDNLPQEQTGIVAITQDADNNVGGFTRVPC</sequence>
<evidence type="ECO:0000313" key="2">
    <source>
        <dbReference type="Proteomes" id="UP001057402"/>
    </source>
</evidence>
<proteinExistence type="predicted"/>
<name>A0ACB9R332_9MYRT</name>
<comment type="caution">
    <text evidence="1">The sequence shown here is derived from an EMBL/GenBank/DDBJ whole genome shotgun (WGS) entry which is preliminary data.</text>
</comment>
<protein>
    <submittedName>
        <fullName evidence="1">Uncharacterized protein</fullName>
    </submittedName>
</protein>
<evidence type="ECO:0000313" key="1">
    <source>
        <dbReference type="EMBL" id="KAI4373284.1"/>
    </source>
</evidence>
<reference evidence="2" key="1">
    <citation type="journal article" date="2023" name="Front. Plant Sci.">
        <title>Chromosomal-level genome assembly of Melastoma candidum provides insights into trichome evolution.</title>
        <authorList>
            <person name="Zhong Y."/>
            <person name="Wu W."/>
            <person name="Sun C."/>
            <person name="Zou P."/>
            <person name="Liu Y."/>
            <person name="Dai S."/>
            <person name="Zhou R."/>
        </authorList>
    </citation>
    <scope>NUCLEOTIDE SEQUENCE [LARGE SCALE GENOMIC DNA]</scope>
</reference>
<dbReference type="EMBL" id="CM042883">
    <property type="protein sequence ID" value="KAI4373284.1"/>
    <property type="molecule type" value="Genomic_DNA"/>
</dbReference>
<gene>
    <name evidence="1" type="ORF">MLD38_011423</name>
</gene>
<organism evidence="1 2">
    <name type="scientific">Melastoma candidum</name>
    <dbReference type="NCBI Taxonomy" id="119954"/>
    <lineage>
        <taxon>Eukaryota</taxon>
        <taxon>Viridiplantae</taxon>
        <taxon>Streptophyta</taxon>
        <taxon>Embryophyta</taxon>
        <taxon>Tracheophyta</taxon>
        <taxon>Spermatophyta</taxon>
        <taxon>Magnoliopsida</taxon>
        <taxon>eudicotyledons</taxon>
        <taxon>Gunneridae</taxon>
        <taxon>Pentapetalae</taxon>
        <taxon>rosids</taxon>
        <taxon>malvids</taxon>
        <taxon>Myrtales</taxon>
        <taxon>Melastomataceae</taxon>
        <taxon>Melastomatoideae</taxon>
        <taxon>Melastomateae</taxon>
        <taxon>Melastoma</taxon>
    </lineage>
</organism>
<accession>A0ACB9R332</accession>
<keyword evidence="2" id="KW-1185">Reference proteome</keyword>